<name>A0A9X1L611_9PROT</name>
<evidence type="ECO:0000256" key="3">
    <source>
        <dbReference type="SAM" id="MobiDB-lite"/>
    </source>
</evidence>
<dbReference type="RefSeq" id="WP_226603439.1">
    <property type="nucleotide sequence ID" value="NZ_JAJAQI010000001.1"/>
</dbReference>
<evidence type="ECO:0000313" key="6">
    <source>
        <dbReference type="Proteomes" id="UP001139311"/>
    </source>
</evidence>
<dbReference type="AlphaFoldDB" id="A0A9X1L611"/>
<dbReference type="SMART" id="SM00388">
    <property type="entry name" value="HisKA"/>
    <property type="match status" value="1"/>
</dbReference>
<dbReference type="Proteomes" id="UP001139311">
    <property type="component" value="Unassembled WGS sequence"/>
</dbReference>
<evidence type="ECO:0000256" key="2">
    <source>
        <dbReference type="ARBA" id="ARBA00012438"/>
    </source>
</evidence>
<organism evidence="5 6">
    <name type="scientific">Roseicella aerolata</name>
    <dbReference type="NCBI Taxonomy" id="2883479"/>
    <lineage>
        <taxon>Bacteria</taxon>
        <taxon>Pseudomonadati</taxon>
        <taxon>Pseudomonadota</taxon>
        <taxon>Alphaproteobacteria</taxon>
        <taxon>Acetobacterales</taxon>
        <taxon>Roseomonadaceae</taxon>
        <taxon>Roseicella</taxon>
    </lineage>
</organism>
<protein>
    <recommendedName>
        <fullName evidence="2">histidine kinase</fullName>
        <ecNumber evidence="2">2.7.13.3</ecNumber>
    </recommendedName>
</protein>
<comment type="catalytic activity">
    <reaction evidence="1">
        <text>ATP + protein L-histidine = ADP + protein N-phospho-L-histidine.</text>
        <dbReference type="EC" id="2.7.13.3"/>
    </reaction>
</comment>
<accession>A0A9X1L611</accession>
<evidence type="ECO:0000313" key="5">
    <source>
        <dbReference type="EMBL" id="MCB4820331.1"/>
    </source>
</evidence>
<dbReference type="Gene3D" id="1.10.287.130">
    <property type="match status" value="1"/>
</dbReference>
<evidence type="ECO:0000256" key="1">
    <source>
        <dbReference type="ARBA" id="ARBA00000085"/>
    </source>
</evidence>
<keyword evidence="6" id="KW-1185">Reference proteome</keyword>
<reference evidence="5" key="1">
    <citation type="submission" date="2021-10" db="EMBL/GenBank/DDBJ databases">
        <title>Roseicella aerolatum sp. nov., isolated from aerosols of e-waste dismantling site.</title>
        <authorList>
            <person name="Qin T."/>
        </authorList>
    </citation>
    <scope>NUCLEOTIDE SEQUENCE</scope>
    <source>
        <strain evidence="5">GB24</strain>
    </source>
</reference>
<feature type="region of interest" description="Disordered" evidence="3">
    <location>
        <begin position="188"/>
        <end position="208"/>
    </location>
</feature>
<sequence length="208" mass="21589">MASEEAALRRKAERMAAIAGLARTVQHDINNLLTVIFANLEMLKRTAAEGPPQRQLTRVEEAARRFDGTSRAILSLIRRPAGEVVAIRLSDALAALHPLLHMILPAPGALVVELAERDPPVLIERTALEEALLALAQQIAETQPRGLALTLAVADQAGAGELAVRLPAGLAPPALARLAAFAEAGGGTAEGGEGSLRLRLPPAAAGGG</sequence>
<gene>
    <name evidence="5" type="ORF">LHA35_01120</name>
</gene>
<dbReference type="SUPFAM" id="SSF47384">
    <property type="entry name" value="Homodimeric domain of signal transducing histidine kinase"/>
    <property type="match status" value="1"/>
</dbReference>
<dbReference type="GO" id="GO:0000155">
    <property type="term" value="F:phosphorelay sensor kinase activity"/>
    <property type="evidence" value="ECO:0007669"/>
    <property type="project" value="InterPro"/>
</dbReference>
<dbReference type="EC" id="2.7.13.3" evidence="2"/>
<dbReference type="CDD" id="cd00082">
    <property type="entry name" value="HisKA"/>
    <property type="match status" value="1"/>
</dbReference>
<dbReference type="EMBL" id="JAJAQI010000001">
    <property type="protein sequence ID" value="MCB4820331.1"/>
    <property type="molecule type" value="Genomic_DNA"/>
</dbReference>
<proteinExistence type="predicted"/>
<feature type="domain" description="Signal transduction histidine kinase dimerisation/phosphoacceptor" evidence="4">
    <location>
        <begin position="17"/>
        <end position="82"/>
    </location>
</feature>
<comment type="caution">
    <text evidence="5">The sequence shown here is derived from an EMBL/GenBank/DDBJ whole genome shotgun (WGS) entry which is preliminary data.</text>
</comment>
<dbReference type="InterPro" id="IPR036097">
    <property type="entry name" value="HisK_dim/P_sf"/>
</dbReference>
<evidence type="ECO:0000259" key="4">
    <source>
        <dbReference type="SMART" id="SM00388"/>
    </source>
</evidence>
<dbReference type="InterPro" id="IPR003661">
    <property type="entry name" value="HisK_dim/P_dom"/>
</dbReference>